<evidence type="ECO:0000313" key="7">
    <source>
        <dbReference type="EMBL" id="CAG9862680.1"/>
    </source>
</evidence>
<dbReference type="GO" id="GO:0016192">
    <property type="term" value="P:vesicle-mediated transport"/>
    <property type="evidence" value="ECO:0007669"/>
    <property type="project" value="UniProtKB-ARBA"/>
</dbReference>
<name>A0A9N9XUP1_PHYSR</name>
<dbReference type="Pfam" id="PF00621">
    <property type="entry name" value="RhoGEF"/>
    <property type="match status" value="1"/>
</dbReference>
<dbReference type="SUPFAM" id="SSF50729">
    <property type="entry name" value="PH domain-like"/>
    <property type="match status" value="1"/>
</dbReference>
<organism evidence="7 8">
    <name type="scientific">Phyllotreta striolata</name>
    <name type="common">Striped flea beetle</name>
    <name type="synonym">Crioceris striolata</name>
    <dbReference type="NCBI Taxonomy" id="444603"/>
    <lineage>
        <taxon>Eukaryota</taxon>
        <taxon>Metazoa</taxon>
        <taxon>Ecdysozoa</taxon>
        <taxon>Arthropoda</taxon>
        <taxon>Hexapoda</taxon>
        <taxon>Insecta</taxon>
        <taxon>Pterygota</taxon>
        <taxon>Neoptera</taxon>
        <taxon>Endopterygota</taxon>
        <taxon>Coleoptera</taxon>
        <taxon>Polyphaga</taxon>
        <taxon>Cucujiformia</taxon>
        <taxon>Chrysomeloidea</taxon>
        <taxon>Chrysomelidae</taxon>
        <taxon>Galerucinae</taxon>
        <taxon>Alticini</taxon>
        <taxon>Phyllotreta</taxon>
    </lineage>
</organism>
<feature type="region of interest" description="Disordered" evidence="3">
    <location>
        <begin position="374"/>
        <end position="428"/>
    </location>
</feature>
<dbReference type="Proteomes" id="UP001153712">
    <property type="component" value="Chromosome 6"/>
</dbReference>
<feature type="domain" description="SH3" evidence="4">
    <location>
        <begin position="3"/>
        <end position="61"/>
    </location>
</feature>
<dbReference type="GO" id="GO:0005085">
    <property type="term" value="F:guanyl-nucleotide exchange factor activity"/>
    <property type="evidence" value="ECO:0007669"/>
    <property type="project" value="InterPro"/>
</dbReference>
<dbReference type="OrthoDB" id="6019202at2759"/>
<dbReference type="AlphaFoldDB" id="A0A9N9XUP1"/>
<accession>A0A9N9XUP1</accession>
<evidence type="ECO:0000313" key="8">
    <source>
        <dbReference type="Proteomes" id="UP001153712"/>
    </source>
</evidence>
<dbReference type="SUPFAM" id="SSF50044">
    <property type="entry name" value="SH3-domain"/>
    <property type="match status" value="1"/>
</dbReference>
<evidence type="ECO:0000259" key="4">
    <source>
        <dbReference type="PROSITE" id="PS50002"/>
    </source>
</evidence>
<dbReference type="InterPro" id="IPR011993">
    <property type="entry name" value="PH-like_dom_sf"/>
</dbReference>
<dbReference type="Pfam" id="PF00169">
    <property type="entry name" value="PH"/>
    <property type="match status" value="1"/>
</dbReference>
<dbReference type="PRINTS" id="PR00452">
    <property type="entry name" value="SH3DOMAIN"/>
</dbReference>
<evidence type="ECO:0000259" key="5">
    <source>
        <dbReference type="PROSITE" id="PS50003"/>
    </source>
</evidence>
<dbReference type="SMART" id="SM00326">
    <property type="entry name" value="SH3"/>
    <property type="match status" value="1"/>
</dbReference>
<dbReference type="GO" id="GO:0005737">
    <property type="term" value="C:cytoplasm"/>
    <property type="evidence" value="ECO:0007669"/>
    <property type="project" value="TreeGrafter"/>
</dbReference>
<dbReference type="CDD" id="cd00160">
    <property type="entry name" value="RhoGEF"/>
    <property type="match status" value="1"/>
</dbReference>
<dbReference type="Pfam" id="PF07653">
    <property type="entry name" value="SH3_2"/>
    <property type="match status" value="1"/>
</dbReference>
<dbReference type="CDD" id="cd11877">
    <property type="entry name" value="SH3_PIX"/>
    <property type="match status" value="1"/>
</dbReference>
<dbReference type="SUPFAM" id="SSF48065">
    <property type="entry name" value="DBL homology domain (DH-domain)"/>
    <property type="match status" value="1"/>
</dbReference>
<dbReference type="PROSITE" id="PS50003">
    <property type="entry name" value="PH_DOMAIN"/>
    <property type="match status" value="1"/>
</dbReference>
<dbReference type="SMART" id="SM00325">
    <property type="entry name" value="RhoGEF"/>
    <property type="match status" value="1"/>
</dbReference>
<sequence>MANEPLIVQAVYSYKRSNNDELNFKKGDVITVTQKDDGWWEGTLNGETGWFPSNYVKECKDAPKPVITQQNQYKGVVLKDLVDSEKAHVTELEGLVTNFLQPLEKSSILSSDEYKQLTGNITEVLETHQQLLNLLEVELSKPGPDQKVGKLFLNWATRIKNVHQAYCSLHPKAVCILDKYKEDLTKYMESKGAASPGVLVLTTMLSKPFRRLDKYSGMLQELERHVEESHPDRGDTQRSVIVYKDIATTCSATRRQKELELQVLTGPVKGWEGPNLTTLGDILYMGLVSMGPQQSDRYFVLFPTTLLILSVSHRLSAFIYEGKLFLSGLTVTRLEDSDQYKNAFEISAPMIDKRIVTCQNKDDADHWTELLKKQMPRSSTASTVSQKVAPSQAQFVPQPPPHMTPLISASGTNLSTNHHHRSQGSVHSAAPAHLSMMSSNAAGGAPTRGGWSAVCLRPPPPLRPSLAFGATPNGPYARSGGRRPMSYKEDGFILDVIGAYCSVTKPRSTVNSVNVNLPEISKMEPTKAFYDAIQQLQSKISILEYNVTALTSQLGDEKEARSILQNIVKNHLIANVGDFEKIQWPAIESNI</sequence>
<evidence type="ECO:0000259" key="6">
    <source>
        <dbReference type="PROSITE" id="PS50010"/>
    </source>
</evidence>
<proteinExistence type="predicted"/>
<dbReference type="PANTHER" id="PTHR46026">
    <property type="entry name" value="RHO-TYPE GUANINE NUCLEOTIDE EXCHANGE FACTOR, ISOFORM F"/>
    <property type="match status" value="1"/>
</dbReference>
<dbReference type="SMART" id="SM00233">
    <property type="entry name" value="PH"/>
    <property type="match status" value="1"/>
</dbReference>
<dbReference type="FunFam" id="2.30.30.40:FF:000072">
    <property type="entry name" value="Unconventional Myosin IB"/>
    <property type="match status" value="1"/>
</dbReference>
<keyword evidence="1 2" id="KW-0728">SH3 domain</keyword>
<evidence type="ECO:0008006" key="9">
    <source>
        <dbReference type="Google" id="ProtNLM"/>
    </source>
</evidence>
<protein>
    <recommendedName>
        <fullName evidence="9">Rho guanine nucleotide exchange factor 7</fullName>
    </recommendedName>
</protein>
<keyword evidence="8" id="KW-1185">Reference proteome</keyword>
<evidence type="ECO:0000256" key="1">
    <source>
        <dbReference type="ARBA" id="ARBA00022443"/>
    </source>
</evidence>
<evidence type="ECO:0000256" key="3">
    <source>
        <dbReference type="SAM" id="MobiDB-lite"/>
    </source>
</evidence>
<dbReference type="InterPro" id="IPR001452">
    <property type="entry name" value="SH3_domain"/>
</dbReference>
<dbReference type="PANTHER" id="PTHR46026:SF1">
    <property type="entry name" value="RHO-TYPE GUANINE NUCLEOTIDE EXCHANGE FACTOR, ISOFORM F"/>
    <property type="match status" value="1"/>
</dbReference>
<dbReference type="PROSITE" id="PS50010">
    <property type="entry name" value="DH_2"/>
    <property type="match status" value="1"/>
</dbReference>
<dbReference type="InterPro" id="IPR035899">
    <property type="entry name" value="DBL_dom_sf"/>
</dbReference>
<feature type="domain" description="PH" evidence="5">
    <location>
        <begin position="281"/>
        <end position="376"/>
    </location>
</feature>
<feature type="compositionally biased region" description="Polar residues" evidence="3">
    <location>
        <begin position="376"/>
        <end position="395"/>
    </location>
</feature>
<dbReference type="PROSITE" id="PS50002">
    <property type="entry name" value="SH3"/>
    <property type="match status" value="1"/>
</dbReference>
<dbReference type="InterPro" id="IPR000219">
    <property type="entry name" value="DH_dom"/>
</dbReference>
<dbReference type="Gene3D" id="1.20.900.10">
    <property type="entry name" value="Dbl homology (DH) domain"/>
    <property type="match status" value="1"/>
</dbReference>
<dbReference type="InterPro" id="IPR001849">
    <property type="entry name" value="PH_domain"/>
</dbReference>
<feature type="domain" description="DH" evidence="6">
    <location>
        <begin position="73"/>
        <end position="253"/>
    </location>
</feature>
<dbReference type="EMBL" id="OU900099">
    <property type="protein sequence ID" value="CAG9862680.1"/>
    <property type="molecule type" value="Genomic_DNA"/>
</dbReference>
<feature type="compositionally biased region" description="Polar residues" evidence="3">
    <location>
        <begin position="407"/>
        <end position="416"/>
    </location>
</feature>
<dbReference type="InterPro" id="IPR036028">
    <property type="entry name" value="SH3-like_dom_sf"/>
</dbReference>
<dbReference type="Gene3D" id="2.30.29.30">
    <property type="entry name" value="Pleckstrin-homology domain (PH domain)/Phosphotyrosine-binding domain (PTB)"/>
    <property type="match status" value="1"/>
</dbReference>
<reference evidence="7" key="1">
    <citation type="submission" date="2022-01" db="EMBL/GenBank/DDBJ databases">
        <authorList>
            <person name="King R."/>
        </authorList>
    </citation>
    <scope>NUCLEOTIDE SEQUENCE</scope>
</reference>
<evidence type="ECO:0000256" key="2">
    <source>
        <dbReference type="PROSITE-ProRule" id="PRU00192"/>
    </source>
</evidence>
<dbReference type="Gene3D" id="2.30.30.40">
    <property type="entry name" value="SH3 Domains"/>
    <property type="match status" value="1"/>
</dbReference>
<gene>
    <name evidence="7" type="ORF">PHYEVI_LOCUS8986</name>
</gene>